<accession>A0ABT5R340</accession>
<feature type="domain" description="Phospholipase D-like" evidence="1">
    <location>
        <begin position="19"/>
        <end position="150"/>
    </location>
</feature>
<gene>
    <name evidence="2" type="ORF">LRP50_12380</name>
</gene>
<protein>
    <submittedName>
        <fullName evidence="2">Phospholipase D-like domain-containing protein</fullName>
    </submittedName>
</protein>
<reference evidence="2" key="1">
    <citation type="submission" date="2021-12" db="EMBL/GenBank/DDBJ databases">
        <title>Enterovibrio ZSDZ35 sp. nov. and Enterovibrio ZSDZ42 sp. nov., isolated from coastal seawater in Qingdao.</title>
        <authorList>
            <person name="Zhang P."/>
        </authorList>
    </citation>
    <scope>NUCLEOTIDE SEQUENCE</scope>
    <source>
        <strain evidence="2">ZSDZ42</strain>
    </source>
</reference>
<evidence type="ECO:0000313" key="3">
    <source>
        <dbReference type="Proteomes" id="UP001149400"/>
    </source>
</evidence>
<organism evidence="2 3">
    <name type="scientific">Enterovibrio gelatinilyticus</name>
    <dbReference type="NCBI Taxonomy" id="2899819"/>
    <lineage>
        <taxon>Bacteria</taxon>
        <taxon>Pseudomonadati</taxon>
        <taxon>Pseudomonadota</taxon>
        <taxon>Gammaproteobacteria</taxon>
        <taxon>Vibrionales</taxon>
        <taxon>Vibrionaceae</taxon>
        <taxon>Enterovibrio</taxon>
    </lineage>
</organism>
<evidence type="ECO:0000259" key="1">
    <source>
        <dbReference type="Pfam" id="PF13091"/>
    </source>
</evidence>
<sequence>MSLKLVSNIAGSHLEELQKLIDSGGERLLITSPYLASDMTKFLSRLNFKSVSSVELVTTFKPNDPEQLTKPRQLIDFLRYFGSKNPNMKVKVHIDNSLHGKTYVVTNVGKHRAIITSANFTNSGLCINHEWGILTEHSEELDSLIDEVFEAIEFKELTLNQLTKAEMFVDQYRSQKAWEMTLPEADIDILQRVYSSDSDSYKEPLFFLKPIGTREIPVLLEERQDFSAFHQNLHFSKKKPKGVSKGDVVITAGVGCGSLLSYFKVTGSLLHVTEQEIQQEHWKERWPWYMEGQNQSEKFGASWWAHDIKRNDALEEFRKLYPTTPVTMSGNYTLGTLNFGNDKVQITKEFGEFLIHKIRECE</sequence>
<keyword evidence="3" id="KW-1185">Reference proteome</keyword>
<dbReference type="SUPFAM" id="SSF56024">
    <property type="entry name" value="Phospholipase D/nuclease"/>
    <property type="match status" value="1"/>
</dbReference>
<dbReference type="Proteomes" id="UP001149400">
    <property type="component" value="Unassembled WGS sequence"/>
</dbReference>
<dbReference type="InterPro" id="IPR025202">
    <property type="entry name" value="PLD-like_dom"/>
</dbReference>
<dbReference type="Pfam" id="PF13091">
    <property type="entry name" value="PLDc_2"/>
    <property type="match status" value="1"/>
</dbReference>
<name>A0ABT5R340_9GAMM</name>
<dbReference type="Gene3D" id="3.30.870.10">
    <property type="entry name" value="Endonuclease Chain A"/>
    <property type="match status" value="1"/>
</dbReference>
<dbReference type="EMBL" id="JAJUBC010000012">
    <property type="protein sequence ID" value="MDD1793932.1"/>
    <property type="molecule type" value="Genomic_DNA"/>
</dbReference>
<proteinExistence type="predicted"/>
<evidence type="ECO:0000313" key="2">
    <source>
        <dbReference type="EMBL" id="MDD1793932.1"/>
    </source>
</evidence>
<comment type="caution">
    <text evidence="2">The sequence shown here is derived from an EMBL/GenBank/DDBJ whole genome shotgun (WGS) entry which is preliminary data.</text>
</comment>
<dbReference type="RefSeq" id="WP_274164777.1">
    <property type="nucleotide sequence ID" value="NZ_JAJUBC010000012.1"/>
</dbReference>